<keyword evidence="1" id="KW-0732">Signal</keyword>
<sequence>MNLLSLRSLNAGTARLLLYLVAILMLGVASQVAHATTATNWKFPDKLRAVHFWQPWIDTNPSGSKGAWLEYSLSGLDLQRADSELKMVSEQGFNTVVLWVPWGNIMSSVNYVDSSPSSMTYVFDSNNEAKLQGFVQSAAHYGLSVVLMPLTAANPTLYHDNGVTPSTRVCSTNFNVFYNPAGNGAPCTWSSNLVYALFTDTNLFDAYNAFLVELSRAVAGMGNVYGFIIPWETDNAPQGQITVSQVTSMANSLKAYDKTKAVAYYPRPGDPSAMYYIAGTDFVAMGWYGAGSGAMPLPLADDTAYVVSMSRQAQPVGAPPMKVFIYEFAYDAHTVCENFDVKGGCSTAAKHDPTSGADQPVAGWDTRGEMWQDIFVGYQSSTWKDIGVVNQMESNSNLLGYSYWGLYDADPYSPLCDPSTATQDYYSTWGFGLIKLVPTQASQTATTCQAFVNANLSGFTEKPRAAWNTFGRILKTPQIDALGLGCANDQCIWITGERFAGQFEDASIFPSTCHVDFYTPDWSAPGFLQTVVPDYCDDRGITLTIPSSILQKYRAVNVTVVNKYGMWSVPKLISLSAP</sequence>
<evidence type="ECO:0000256" key="1">
    <source>
        <dbReference type="SAM" id="SignalP"/>
    </source>
</evidence>
<dbReference type="EMBL" id="JBGBPY010000001">
    <property type="protein sequence ID" value="MEY2181989.1"/>
    <property type="molecule type" value="Genomic_DNA"/>
</dbReference>
<dbReference type="Proteomes" id="UP001562159">
    <property type="component" value="Unassembled WGS sequence"/>
</dbReference>
<evidence type="ECO:0008006" key="4">
    <source>
        <dbReference type="Google" id="ProtNLM"/>
    </source>
</evidence>
<gene>
    <name evidence="2" type="ORF">AB7878_06130</name>
</gene>
<protein>
    <recommendedName>
        <fullName evidence="4">Glycoside hydrolase family 42 N-terminal domain-containing protein</fullName>
    </recommendedName>
</protein>
<organism evidence="2 3">
    <name type="scientific">Rhodanobacter humi</name>
    <dbReference type="NCBI Taxonomy" id="1888173"/>
    <lineage>
        <taxon>Bacteria</taxon>
        <taxon>Pseudomonadati</taxon>
        <taxon>Pseudomonadota</taxon>
        <taxon>Gammaproteobacteria</taxon>
        <taxon>Lysobacterales</taxon>
        <taxon>Rhodanobacteraceae</taxon>
        <taxon>Rhodanobacter</taxon>
    </lineage>
</organism>
<reference evidence="2 3" key="1">
    <citation type="submission" date="2024-07" db="EMBL/GenBank/DDBJ databases">
        <title>Molecular mechanisms and environmental adaptations of flagellar loss and biofilm growth of Rhodanobacter under environmental stress.</title>
        <authorList>
            <person name="Chen M."/>
        </authorList>
    </citation>
    <scope>NUCLEOTIDE SEQUENCE [LARGE SCALE GENOMIC DNA]</scope>
    <source>
        <strain evidence="2 3">RS22</strain>
    </source>
</reference>
<dbReference type="InterPro" id="IPR017853">
    <property type="entry name" value="GH"/>
</dbReference>
<accession>A0ABV4ARI5</accession>
<evidence type="ECO:0000313" key="3">
    <source>
        <dbReference type="Proteomes" id="UP001562159"/>
    </source>
</evidence>
<dbReference type="Gene3D" id="3.20.20.80">
    <property type="entry name" value="Glycosidases"/>
    <property type="match status" value="1"/>
</dbReference>
<keyword evidence="3" id="KW-1185">Reference proteome</keyword>
<proteinExistence type="predicted"/>
<feature type="chain" id="PRO_5047183572" description="Glycoside hydrolase family 42 N-terminal domain-containing protein" evidence="1">
    <location>
        <begin position="36"/>
        <end position="578"/>
    </location>
</feature>
<name>A0ABV4ARI5_9GAMM</name>
<evidence type="ECO:0000313" key="2">
    <source>
        <dbReference type="EMBL" id="MEY2181989.1"/>
    </source>
</evidence>
<feature type="signal peptide" evidence="1">
    <location>
        <begin position="1"/>
        <end position="35"/>
    </location>
</feature>
<comment type="caution">
    <text evidence="2">The sequence shown here is derived from an EMBL/GenBank/DDBJ whole genome shotgun (WGS) entry which is preliminary data.</text>
</comment>
<dbReference type="SUPFAM" id="SSF51445">
    <property type="entry name" value="(Trans)glycosidases"/>
    <property type="match status" value="1"/>
</dbReference>